<evidence type="ECO:0000313" key="2">
    <source>
        <dbReference type="Proteomes" id="UP000018890"/>
    </source>
</evidence>
<dbReference type="PANTHER" id="PTHR30619">
    <property type="entry name" value="DNA INTERNALIZATION/COMPETENCE PROTEIN COMEC/REC2"/>
    <property type="match status" value="1"/>
</dbReference>
<keyword evidence="1" id="KW-0347">Helicase</keyword>
<dbReference type="InterPro" id="IPR052159">
    <property type="entry name" value="Competence_DNA_uptake"/>
</dbReference>
<dbReference type="InterPro" id="IPR036866">
    <property type="entry name" value="RibonucZ/Hydroxyglut_hydro"/>
</dbReference>
<keyword evidence="1" id="KW-0378">Hydrolase</keyword>
<reference evidence="1" key="1">
    <citation type="journal article" date="2014" name="Genome Announc.">
        <title>Draft Genome Sequences of Three Alkaliphilic Bacillus Strains, Bacillus wakoensis JCM 9140T, Bacillus akibai JCM 9157T, and Bacillus hemicellulosilyticus JCM 9152T.</title>
        <authorList>
            <person name="Yuki M."/>
            <person name="Oshima K."/>
            <person name="Suda W."/>
            <person name="Oshida Y."/>
            <person name="Kitamura K."/>
            <person name="Iida T."/>
            <person name="Hattori M."/>
            <person name="Ohkuma M."/>
        </authorList>
    </citation>
    <scope>NUCLEOTIDE SEQUENCE [LARGE SCALE GENOMIC DNA]</scope>
    <source>
        <strain evidence="1">JCM 9140</strain>
    </source>
</reference>
<sequence>MRKLFIGLLCFVVLSVMLGLEVRMVITSNGQDEEVELDLQLEEEDIGFVFLDLPNGEATYVELPNEESVLIGTGSNDCAESLFFRLKKLNVSSIETIILPRFEKEYSGNVEEVTSRLGVKTLIVPEAGMNQAKTQYEHLDVDIIGWSDKQEERLADHVEVKILPSKSSIMPTLSFLVTVHNKHQFFFSSEANEELEKDWVQKGLSPVSLLKVAEFGTNNGTSQRFLNELDPQVAILFTRENGEVSGQLLERLQETWIDTYRTKQNGSVIVKVSQTDYELVTVHFQAAK</sequence>
<dbReference type="SUPFAM" id="SSF56281">
    <property type="entry name" value="Metallo-hydrolase/oxidoreductase"/>
    <property type="match status" value="1"/>
</dbReference>
<proteinExistence type="predicted"/>
<comment type="caution">
    <text evidence="1">The sequence shown here is derived from an EMBL/GenBank/DDBJ whole genome shotgun (WGS) entry which is preliminary data.</text>
</comment>
<dbReference type="Gene3D" id="3.60.15.10">
    <property type="entry name" value="Ribonuclease Z/Hydroxyacylglutathione hydrolase-like"/>
    <property type="match status" value="1"/>
</dbReference>
<gene>
    <name evidence="1" type="ORF">JCM9140_1012</name>
</gene>
<dbReference type="STRING" id="1236970.JCM9140_1012"/>
<evidence type="ECO:0000313" key="1">
    <source>
        <dbReference type="EMBL" id="GAE25042.1"/>
    </source>
</evidence>
<dbReference type="EMBL" id="BAUT01000006">
    <property type="protein sequence ID" value="GAE25042.1"/>
    <property type="molecule type" value="Genomic_DNA"/>
</dbReference>
<keyword evidence="1" id="KW-0067">ATP-binding</keyword>
<dbReference type="Proteomes" id="UP000018890">
    <property type="component" value="Unassembled WGS sequence"/>
</dbReference>
<dbReference type="RefSeq" id="WP_034742889.1">
    <property type="nucleotide sequence ID" value="NZ_BAUT01000006.1"/>
</dbReference>
<name>W4PZ77_9BACI</name>
<accession>W4PZ77</accession>
<keyword evidence="2" id="KW-1185">Reference proteome</keyword>
<dbReference type="AlphaFoldDB" id="W4PZ77"/>
<dbReference type="PANTHER" id="PTHR30619:SF1">
    <property type="entry name" value="RECOMBINATION PROTEIN 2"/>
    <property type="match status" value="1"/>
</dbReference>
<protein>
    <submittedName>
        <fullName evidence="1">Bifunctional DNA polymerase III subunit epsilon/ATP-dependent DNA helicase</fullName>
    </submittedName>
</protein>
<keyword evidence="1" id="KW-0547">Nucleotide-binding</keyword>
<organism evidence="1 2">
    <name type="scientific">Halalkalibacter wakoensis JCM 9140</name>
    <dbReference type="NCBI Taxonomy" id="1236970"/>
    <lineage>
        <taxon>Bacteria</taxon>
        <taxon>Bacillati</taxon>
        <taxon>Bacillota</taxon>
        <taxon>Bacilli</taxon>
        <taxon>Bacillales</taxon>
        <taxon>Bacillaceae</taxon>
        <taxon>Halalkalibacter</taxon>
    </lineage>
</organism>
<dbReference type="OrthoDB" id="2696637at2"/>
<dbReference type="GO" id="GO:0004386">
    <property type="term" value="F:helicase activity"/>
    <property type="evidence" value="ECO:0007669"/>
    <property type="project" value="UniProtKB-KW"/>
</dbReference>